<dbReference type="PANTHER" id="PTHR34108:SF1">
    <property type="entry name" value="SEPTUM SITE-DETERMINING PROTEIN MINC"/>
    <property type="match status" value="1"/>
</dbReference>
<evidence type="ECO:0000256" key="6">
    <source>
        <dbReference type="HAMAP-Rule" id="MF_00267"/>
    </source>
</evidence>
<feature type="domain" description="Septum formation inhibitor MinC C-terminal" evidence="7">
    <location>
        <begin position="139"/>
        <end position="238"/>
    </location>
</feature>
<evidence type="ECO:0000313" key="9">
    <source>
        <dbReference type="EMBL" id="MBN7795673.1"/>
    </source>
</evidence>
<evidence type="ECO:0000256" key="4">
    <source>
        <dbReference type="ARBA" id="ARBA00023306"/>
    </source>
</evidence>
<dbReference type="InterPro" id="IPR016098">
    <property type="entry name" value="CAP/MinC_C"/>
</dbReference>
<dbReference type="InterPro" id="IPR013033">
    <property type="entry name" value="MinC"/>
</dbReference>
<dbReference type="Gene3D" id="2.160.20.70">
    <property type="match status" value="1"/>
</dbReference>
<evidence type="ECO:0000313" key="10">
    <source>
        <dbReference type="Proteomes" id="UP000664303"/>
    </source>
</evidence>
<keyword evidence="3 6" id="KW-0717">Septation</keyword>
<comment type="function">
    <text evidence="5 6">Cell division inhibitor that blocks the formation of polar Z ring septums. Rapidly oscillates between the poles of the cell to destabilize FtsZ filaments that have formed before they mature into polar Z rings. Prevents FtsZ polymerization.</text>
</comment>
<dbReference type="Pfam" id="PF05209">
    <property type="entry name" value="MinC_N"/>
    <property type="match status" value="1"/>
</dbReference>
<dbReference type="GO" id="GO:1901891">
    <property type="term" value="P:regulation of cell septum assembly"/>
    <property type="evidence" value="ECO:0007669"/>
    <property type="project" value="InterPro"/>
</dbReference>
<dbReference type="RefSeq" id="WP_206559129.1">
    <property type="nucleotide sequence ID" value="NZ_JAFKCZ010000003.1"/>
</dbReference>
<evidence type="ECO:0000256" key="2">
    <source>
        <dbReference type="ARBA" id="ARBA00022618"/>
    </source>
</evidence>
<accession>A0A939DCG4</accession>
<dbReference type="Proteomes" id="UP000664303">
    <property type="component" value="Unassembled WGS sequence"/>
</dbReference>
<dbReference type="HAMAP" id="MF_00267">
    <property type="entry name" value="MinC"/>
    <property type="match status" value="1"/>
</dbReference>
<dbReference type="InterPro" id="IPR007874">
    <property type="entry name" value="MinC_N"/>
</dbReference>
<evidence type="ECO:0000259" key="7">
    <source>
        <dbReference type="Pfam" id="PF03775"/>
    </source>
</evidence>
<evidence type="ECO:0000256" key="5">
    <source>
        <dbReference type="ARBA" id="ARBA00025606"/>
    </source>
</evidence>
<dbReference type="Gene3D" id="3.30.70.260">
    <property type="match status" value="1"/>
</dbReference>
<dbReference type="NCBIfam" id="TIGR01222">
    <property type="entry name" value="minC"/>
    <property type="match status" value="1"/>
</dbReference>
<comment type="subunit">
    <text evidence="6">Interacts with MinD and FtsZ.</text>
</comment>
<evidence type="ECO:0000259" key="8">
    <source>
        <dbReference type="Pfam" id="PF05209"/>
    </source>
</evidence>
<protein>
    <recommendedName>
        <fullName evidence="6">Probable septum site-determining protein MinC</fullName>
    </recommendedName>
</protein>
<keyword evidence="10" id="KW-1185">Reference proteome</keyword>
<organism evidence="9 10">
    <name type="scientific">Parahaliea mediterranea</name>
    <dbReference type="NCBI Taxonomy" id="651086"/>
    <lineage>
        <taxon>Bacteria</taxon>
        <taxon>Pseudomonadati</taxon>
        <taxon>Pseudomonadota</taxon>
        <taxon>Gammaproteobacteria</taxon>
        <taxon>Cellvibrionales</taxon>
        <taxon>Halieaceae</taxon>
        <taxon>Parahaliea</taxon>
    </lineage>
</organism>
<sequence length="241" mass="25647">MSTPDFQLKGSTVTVVVLELHRYTPELFPAQLEERIQQAPALFQGSPVVVDVEQLLIPEGQLDVPGLLDQCRGAGLRPIALRGVGESLAEAAADSGLAILPAAASRQRRNIREEAEPARDVEIRTEQRAAPAARPTRTITRPVRSGQQVYAEGGDLIVLAQVSEGAEVLADGNIHIYGALRGRALAGVHGDAAARIFCQHMDAELISVAGHFLLSDGIADTLHRKPAQVALEGDALSVEPL</sequence>
<dbReference type="PANTHER" id="PTHR34108">
    <property type="entry name" value="SEPTUM SITE-DETERMINING PROTEIN MINC"/>
    <property type="match status" value="1"/>
</dbReference>
<dbReference type="GO" id="GO:0000902">
    <property type="term" value="P:cell morphogenesis"/>
    <property type="evidence" value="ECO:0007669"/>
    <property type="project" value="InterPro"/>
</dbReference>
<dbReference type="GO" id="GO:0051302">
    <property type="term" value="P:regulation of cell division"/>
    <property type="evidence" value="ECO:0007669"/>
    <property type="project" value="InterPro"/>
</dbReference>
<gene>
    <name evidence="6 9" type="primary">minC</name>
    <name evidence="9" type="ORF">JYP50_03670</name>
</gene>
<feature type="domain" description="Septum formation inhibitor MinC N-terminal" evidence="8">
    <location>
        <begin position="6"/>
        <end position="78"/>
    </location>
</feature>
<dbReference type="InterPro" id="IPR005526">
    <property type="entry name" value="Septum_form_inhib_MinC_C"/>
</dbReference>
<reference evidence="9" key="1">
    <citation type="submission" date="2021-02" db="EMBL/GenBank/DDBJ databases">
        <title>PHA producing bacteria isolated from coastal sediment in Guangdong, Shenzhen.</title>
        <authorList>
            <person name="Zheng W."/>
            <person name="Yu S."/>
            <person name="Huang Y."/>
        </authorList>
    </citation>
    <scope>NUCLEOTIDE SEQUENCE</scope>
    <source>
        <strain evidence="9">TN14-10</strain>
    </source>
</reference>
<evidence type="ECO:0000256" key="3">
    <source>
        <dbReference type="ARBA" id="ARBA00023210"/>
    </source>
</evidence>
<dbReference type="AlphaFoldDB" id="A0A939DCG4"/>
<name>A0A939DCG4_9GAMM</name>
<dbReference type="SUPFAM" id="SSF63848">
    <property type="entry name" value="Cell-division inhibitor MinC, C-terminal domain"/>
    <property type="match status" value="1"/>
</dbReference>
<dbReference type="InterPro" id="IPR036145">
    <property type="entry name" value="MinC_C_sf"/>
</dbReference>
<comment type="similarity">
    <text evidence="1 6">Belongs to the MinC family.</text>
</comment>
<keyword evidence="2 6" id="KW-0132">Cell division</keyword>
<keyword evidence="4 6" id="KW-0131">Cell cycle</keyword>
<dbReference type="GO" id="GO:0000917">
    <property type="term" value="P:division septum assembly"/>
    <property type="evidence" value="ECO:0007669"/>
    <property type="project" value="UniProtKB-KW"/>
</dbReference>
<proteinExistence type="inferred from homology"/>
<comment type="caution">
    <text evidence="9">The sequence shown here is derived from an EMBL/GenBank/DDBJ whole genome shotgun (WGS) entry which is preliminary data.</text>
</comment>
<dbReference type="Pfam" id="PF03775">
    <property type="entry name" value="MinC_C"/>
    <property type="match status" value="1"/>
</dbReference>
<dbReference type="EMBL" id="JAFKCZ010000003">
    <property type="protein sequence ID" value="MBN7795673.1"/>
    <property type="molecule type" value="Genomic_DNA"/>
</dbReference>
<evidence type="ECO:0000256" key="1">
    <source>
        <dbReference type="ARBA" id="ARBA00006291"/>
    </source>
</evidence>